<comment type="caution">
    <text evidence="7">The sequence shown here is derived from an EMBL/GenBank/DDBJ whole genome shotgun (WGS) entry which is preliminary data.</text>
</comment>
<keyword evidence="5" id="KW-0560">Oxidoreductase</keyword>
<feature type="non-terminal residue" evidence="7">
    <location>
        <position position="1"/>
    </location>
</feature>
<dbReference type="Gene3D" id="3.40.109.10">
    <property type="entry name" value="NADH Oxidase"/>
    <property type="match status" value="1"/>
</dbReference>
<keyword evidence="3" id="KW-0285">Flavoprotein</keyword>
<gene>
    <name evidence="7" type="ORF">S03H2_54968</name>
</gene>
<accession>X1JML2</accession>
<evidence type="ECO:0000259" key="6">
    <source>
        <dbReference type="Pfam" id="PF00881"/>
    </source>
</evidence>
<evidence type="ECO:0000256" key="1">
    <source>
        <dbReference type="ARBA" id="ARBA00001917"/>
    </source>
</evidence>
<reference evidence="7" key="1">
    <citation type="journal article" date="2014" name="Front. Microbiol.">
        <title>High frequency of phylogenetically diverse reductive dehalogenase-homologous genes in deep subseafloor sedimentary metagenomes.</title>
        <authorList>
            <person name="Kawai M."/>
            <person name="Futagami T."/>
            <person name="Toyoda A."/>
            <person name="Takaki Y."/>
            <person name="Nishi S."/>
            <person name="Hori S."/>
            <person name="Arai W."/>
            <person name="Tsubouchi T."/>
            <person name="Morono Y."/>
            <person name="Uchiyama I."/>
            <person name="Ito T."/>
            <person name="Fujiyama A."/>
            <person name="Inagaki F."/>
            <person name="Takami H."/>
        </authorList>
    </citation>
    <scope>NUCLEOTIDE SEQUENCE</scope>
    <source>
        <strain evidence="7">Expedition CK06-06</strain>
    </source>
</reference>
<feature type="domain" description="Nitroreductase" evidence="6">
    <location>
        <begin position="24"/>
        <end position="108"/>
    </location>
</feature>
<dbReference type="Pfam" id="PF00881">
    <property type="entry name" value="Nitroreductase"/>
    <property type="match status" value="1"/>
</dbReference>
<dbReference type="AlphaFoldDB" id="X1JML2"/>
<evidence type="ECO:0000256" key="2">
    <source>
        <dbReference type="ARBA" id="ARBA00007118"/>
    </source>
</evidence>
<dbReference type="SUPFAM" id="SSF55469">
    <property type="entry name" value="FMN-dependent nitroreductase-like"/>
    <property type="match status" value="1"/>
</dbReference>
<sequence length="130" mass="14456">ANRQAFRLIVILTKNRESELLRIYNRPWFVQAPVVICICAIPDEAWVRSDGKDYSGVDAAIVMDHLVLAATDLGLGTCWIAAFDPAAAREVLGIPQHVNPVAFTPLGYPADQSPAKKRKNLDDLVKYSHW</sequence>
<protein>
    <recommendedName>
        <fullName evidence="6">Nitroreductase domain-containing protein</fullName>
    </recommendedName>
</protein>
<dbReference type="EMBL" id="BARU01035084">
    <property type="protein sequence ID" value="GAH71008.1"/>
    <property type="molecule type" value="Genomic_DNA"/>
</dbReference>
<proteinExistence type="inferred from homology"/>
<comment type="cofactor">
    <cofactor evidence="1">
        <name>FMN</name>
        <dbReference type="ChEBI" id="CHEBI:58210"/>
    </cofactor>
</comment>
<keyword evidence="4" id="KW-0288">FMN</keyword>
<dbReference type="InterPro" id="IPR029479">
    <property type="entry name" value="Nitroreductase"/>
</dbReference>
<organism evidence="7">
    <name type="scientific">marine sediment metagenome</name>
    <dbReference type="NCBI Taxonomy" id="412755"/>
    <lineage>
        <taxon>unclassified sequences</taxon>
        <taxon>metagenomes</taxon>
        <taxon>ecological metagenomes</taxon>
    </lineage>
</organism>
<dbReference type="PANTHER" id="PTHR43673:SF2">
    <property type="entry name" value="NITROREDUCTASE"/>
    <property type="match status" value="1"/>
</dbReference>
<evidence type="ECO:0000256" key="5">
    <source>
        <dbReference type="ARBA" id="ARBA00023002"/>
    </source>
</evidence>
<evidence type="ECO:0000256" key="4">
    <source>
        <dbReference type="ARBA" id="ARBA00022643"/>
    </source>
</evidence>
<evidence type="ECO:0000256" key="3">
    <source>
        <dbReference type="ARBA" id="ARBA00022630"/>
    </source>
</evidence>
<name>X1JML2_9ZZZZ</name>
<dbReference type="GO" id="GO:0016491">
    <property type="term" value="F:oxidoreductase activity"/>
    <property type="evidence" value="ECO:0007669"/>
    <property type="project" value="UniProtKB-KW"/>
</dbReference>
<comment type="similarity">
    <text evidence="2">Belongs to the nitroreductase family.</text>
</comment>
<dbReference type="InterPro" id="IPR000415">
    <property type="entry name" value="Nitroreductase-like"/>
</dbReference>
<dbReference type="PANTHER" id="PTHR43673">
    <property type="entry name" value="NAD(P)H NITROREDUCTASE YDGI-RELATED"/>
    <property type="match status" value="1"/>
</dbReference>
<evidence type="ECO:0000313" key="7">
    <source>
        <dbReference type="EMBL" id="GAH71008.1"/>
    </source>
</evidence>